<sequence length="129" mass="13920">MKLRIKGNSIRLRLSRPDVARLARDGRVEETTAFGVRREDALAYAVESSPTITDVAARLASGRITVVLPEALAREWASTDRVGIAAEQRGVGPDGAGVLQILIEKDFACLDRRDEDADAFANPAATRAC</sequence>
<dbReference type="InterPro" id="IPR053825">
    <property type="entry name" value="DUF7009"/>
</dbReference>
<proteinExistence type="predicted"/>
<accession>A0AA37V054</accession>
<dbReference type="Proteomes" id="UP001161325">
    <property type="component" value="Unassembled WGS sequence"/>
</dbReference>
<comment type="caution">
    <text evidence="1">The sequence shown here is derived from an EMBL/GenBank/DDBJ whole genome shotgun (WGS) entry which is preliminary data.</text>
</comment>
<dbReference type="AlphaFoldDB" id="A0AA37V054"/>
<keyword evidence="2" id="KW-1185">Reference proteome</keyword>
<gene>
    <name evidence="1" type="ORF">rosag_02980</name>
</gene>
<evidence type="ECO:0000313" key="1">
    <source>
        <dbReference type="EMBL" id="GLC23785.1"/>
    </source>
</evidence>
<dbReference type="Pfam" id="PF22668">
    <property type="entry name" value="DUF7009"/>
    <property type="match status" value="1"/>
</dbReference>
<organism evidence="1 2">
    <name type="scientific">Roseisolibacter agri</name>
    <dbReference type="NCBI Taxonomy" id="2014610"/>
    <lineage>
        <taxon>Bacteria</taxon>
        <taxon>Pseudomonadati</taxon>
        <taxon>Gemmatimonadota</taxon>
        <taxon>Gemmatimonadia</taxon>
        <taxon>Gemmatimonadales</taxon>
        <taxon>Gemmatimonadaceae</taxon>
        <taxon>Roseisolibacter</taxon>
    </lineage>
</organism>
<reference evidence="1" key="1">
    <citation type="submission" date="2022-08" db="EMBL/GenBank/DDBJ databases">
        <title>Draft genome sequencing of Roseisolibacter agri AW1220.</title>
        <authorList>
            <person name="Tobiishi Y."/>
            <person name="Tonouchi A."/>
        </authorList>
    </citation>
    <scope>NUCLEOTIDE SEQUENCE</scope>
    <source>
        <strain evidence="1">AW1220</strain>
    </source>
</reference>
<protein>
    <submittedName>
        <fullName evidence="1">Uncharacterized protein</fullName>
    </submittedName>
</protein>
<name>A0AA37V054_9BACT</name>
<dbReference type="EMBL" id="BRXS01000001">
    <property type="protein sequence ID" value="GLC23785.1"/>
    <property type="molecule type" value="Genomic_DNA"/>
</dbReference>
<dbReference type="RefSeq" id="WP_284348231.1">
    <property type="nucleotide sequence ID" value="NZ_BRXS01000001.1"/>
</dbReference>
<evidence type="ECO:0000313" key="2">
    <source>
        <dbReference type="Proteomes" id="UP001161325"/>
    </source>
</evidence>